<dbReference type="Pfam" id="PF09976">
    <property type="entry name" value="TPR_21"/>
    <property type="match status" value="1"/>
</dbReference>
<accession>A0A2T6BYK1</accession>
<feature type="repeat" description="TPR" evidence="1">
    <location>
        <begin position="539"/>
        <end position="572"/>
    </location>
</feature>
<sequence>MSKKNLQFILCLVFLCFQLSFAQKTKVYTHDLKEYNEALHLYNSKQYQASQTLFDKVKRTTDDYETEANCAYYIANCAVRLNQLGADNMMEDFVKRYPTSTKRNSAYIDVADYYFENGKYARALKWYDMSGDKGLTNSQREEYNFKKGYAYFTSKKYDQAKTYFQKLLDSPKYGSQAKYYTGYIAYQEDNYKEASEYFDGVSQDEEYNEKLSYFKADMNFKLGNFQKAIDLSKKELPNADRKEISELNKIIGESHFNLKEYEEAIPYLKAYKGKKGRWNNTDFYQLGYAYYQQKDYENAIKQFNKIVDGNNFVAQNAYYHLGECYLNTDKKQQALNAFRNASQMNFDVKIQEDAGLNYARLSYEIGNPYESVPSVLTSYLKKYPETEHQAELEELLVSSYITSKDYEAALNLLESSKKYSDKSTYQKVAFYRAIELFNDSKYQEALTFFDKSLKENESPEYTARATFWKAETNYLLDNYDLALQGFQSFANANITDTEEAQTINYNLAYTYFKQKEYTNAISNFEKFIANNADDSARVNDSYLRLGDSHFVTSDYANAIKAYDKAIAMNGIDEDYAYFQKAISYGFTGKTNTKISELDKFIKKYKKSSLRDDALYELGNTYINNDETTKGLNTYEQMVEEYPRSSYVSKAMLKQGLINYNTGKNQVALTKFRSVVSKFPNTEEAIQAVATAKLIYIELGQVETYANWVKNLDFVDVTDAELDKATYEAAEKQFIQNNTDKAIEGFEKYVQQFPNGLNAVKANFYLAQSYFSKGETQKTIPHYEYVLQSERNEYTEQALARLAQVLLEKDNYAKAIPVLLRLEESADFPQNVTYAQSNLMKIYYEQDNYAKTVAYAEKVLAIDKIDDRIKSDAHIFIARSAIATNDEDKAKTAYQEVQKIATGKLAAEALYYEAYFKNKEKDYEGSNAVIQTLVKNYSSYKQFGAKGLILMAKNSYALEDSFQATYILESVIKNFQKYPEEVAEAEAELAKIKAAEAKRNSSVTPPKDEDDGN</sequence>
<dbReference type="InterPro" id="IPR019734">
    <property type="entry name" value="TPR_rpt"/>
</dbReference>
<gene>
    <name evidence="4" type="ORF">C8N46_105321</name>
</gene>
<dbReference type="PANTHER" id="PTHR12558">
    <property type="entry name" value="CELL DIVISION CYCLE 16,23,27"/>
    <property type="match status" value="1"/>
</dbReference>
<keyword evidence="5" id="KW-1185">Reference proteome</keyword>
<dbReference type="Gene3D" id="1.25.40.10">
    <property type="entry name" value="Tetratricopeptide repeat domain"/>
    <property type="match status" value="8"/>
</dbReference>
<feature type="signal peptide" evidence="2">
    <location>
        <begin position="1"/>
        <end position="22"/>
    </location>
</feature>
<dbReference type="InterPro" id="IPR011990">
    <property type="entry name" value="TPR-like_helical_dom_sf"/>
</dbReference>
<evidence type="ECO:0000313" key="4">
    <source>
        <dbReference type="EMBL" id="PTX61164.1"/>
    </source>
</evidence>
<organism evidence="4 5">
    <name type="scientific">Kordia periserrulae</name>
    <dbReference type="NCBI Taxonomy" id="701523"/>
    <lineage>
        <taxon>Bacteria</taxon>
        <taxon>Pseudomonadati</taxon>
        <taxon>Bacteroidota</taxon>
        <taxon>Flavobacteriia</taxon>
        <taxon>Flavobacteriales</taxon>
        <taxon>Flavobacteriaceae</taxon>
        <taxon>Kordia</taxon>
    </lineage>
</organism>
<dbReference type="Pfam" id="PF13174">
    <property type="entry name" value="TPR_6"/>
    <property type="match status" value="2"/>
</dbReference>
<keyword evidence="1" id="KW-0802">TPR repeat</keyword>
<comment type="caution">
    <text evidence="4">The sequence shown here is derived from an EMBL/GenBank/DDBJ whole genome shotgun (WGS) entry which is preliminary data.</text>
</comment>
<evidence type="ECO:0000256" key="1">
    <source>
        <dbReference type="PROSITE-ProRule" id="PRU00339"/>
    </source>
</evidence>
<keyword evidence="2" id="KW-0732">Signal</keyword>
<feature type="domain" description="Ancillary SecYEG translocon subunit/Cell division coordinator CpoB TPR" evidence="3">
    <location>
        <begin position="722"/>
        <end position="827"/>
    </location>
</feature>
<dbReference type="OrthoDB" id="9814448at2"/>
<dbReference type="Proteomes" id="UP000244090">
    <property type="component" value="Unassembled WGS sequence"/>
</dbReference>
<feature type="repeat" description="TPR" evidence="1">
    <location>
        <begin position="280"/>
        <end position="313"/>
    </location>
</feature>
<evidence type="ECO:0000259" key="3">
    <source>
        <dbReference type="Pfam" id="PF09976"/>
    </source>
</evidence>
<dbReference type="Pfam" id="PF12895">
    <property type="entry name" value="ANAPC3"/>
    <property type="match status" value="1"/>
</dbReference>
<dbReference type="SUPFAM" id="SSF48452">
    <property type="entry name" value="TPR-like"/>
    <property type="match status" value="4"/>
</dbReference>
<evidence type="ECO:0000313" key="5">
    <source>
        <dbReference type="Proteomes" id="UP000244090"/>
    </source>
</evidence>
<dbReference type="EMBL" id="QBKT01000005">
    <property type="protein sequence ID" value="PTX61164.1"/>
    <property type="molecule type" value="Genomic_DNA"/>
</dbReference>
<dbReference type="RefSeq" id="WP_108115266.1">
    <property type="nucleotide sequence ID" value="NZ_QBKT01000005.1"/>
</dbReference>
<dbReference type="Pfam" id="PF13432">
    <property type="entry name" value="TPR_16"/>
    <property type="match status" value="2"/>
</dbReference>
<feature type="repeat" description="TPR" evidence="1">
    <location>
        <begin position="611"/>
        <end position="644"/>
    </location>
</feature>
<feature type="repeat" description="TPR" evidence="1">
    <location>
        <begin position="315"/>
        <end position="348"/>
    </location>
</feature>
<dbReference type="PANTHER" id="PTHR12558:SF13">
    <property type="entry name" value="CELL DIVISION CYCLE PROTEIN 27 HOMOLOG"/>
    <property type="match status" value="1"/>
</dbReference>
<evidence type="ECO:0000256" key="2">
    <source>
        <dbReference type="SAM" id="SignalP"/>
    </source>
</evidence>
<protein>
    <submittedName>
        <fullName evidence="4">Tetratricopeptide repeat protein</fullName>
    </submittedName>
</protein>
<dbReference type="InterPro" id="IPR018704">
    <property type="entry name" value="SecYEG/CpoB_TPR"/>
</dbReference>
<feature type="repeat" description="TPR" evidence="1">
    <location>
        <begin position="501"/>
        <end position="534"/>
    </location>
</feature>
<feature type="chain" id="PRO_5015499705" evidence="2">
    <location>
        <begin position="23"/>
        <end position="1012"/>
    </location>
</feature>
<reference evidence="4 5" key="1">
    <citation type="submission" date="2018-04" db="EMBL/GenBank/DDBJ databases">
        <title>Genomic Encyclopedia of Archaeal and Bacterial Type Strains, Phase II (KMG-II): from individual species to whole genera.</title>
        <authorList>
            <person name="Goeker M."/>
        </authorList>
    </citation>
    <scope>NUCLEOTIDE SEQUENCE [LARGE SCALE GENOMIC DNA]</scope>
    <source>
        <strain evidence="4 5">DSM 25731</strain>
    </source>
</reference>
<name>A0A2T6BYK1_9FLAO</name>
<dbReference type="PROSITE" id="PS50005">
    <property type="entry name" value="TPR"/>
    <property type="match status" value="5"/>
</dbReference>
<proteinExistence type="predicted"/>
<dbReference type="AlphaFoldDB" id="A0A2T6BYK1"/>
<dbReference type="SMART" id="SM00028">
    <property type="entry name" value="TPR"/>
    <property type="match status" value="14"/>
</dbReference>